<evidence type="ECO:0000256" key="2">
    <source>
        <dbReference type="ARBA" id="ARBA00022630"/>
    </source>
</evidence>
<feature type="region of interest" description="Disordered" evidence="6">
    <location>
        <begin position="56"/>
        <end position="78"/>
    </location>
</feature>
<keyword evidence="4" id="KW-0521">NADP</keyword>
<comment type="similarity">
    <text evidence="1">Belongs to the FMO family.</text>
</comment>
<dbReference type="SUPFAM" id="SSF51905">
    <property type="entry name" value="FAD/NAD(P)-binding domain"/>
    <property type="match status" value="2"/>
</dbReference>
<dbReference type="PRINTS" id="PR00370">
    <property type="entry name" value="FMOXYGENASE"/>
</dbReference>
<reference evidence="7" key="1">
    <citation type="submission" date="2021-03" db="EMBL/GenBank/DDBJ databases">
        <title>Comparative genomics and phylogenomic investigation of the class Geoglossomycetes provide insights into ecological specialization and systematics.</title>
        <authorList>
            <person name="Melie T."/>
            <person name="Pirro S."/>
            <person name="Miller A.N."/>
            <person name="Quandt A."/>
        </authorList>
    </citation>
    <scope>NUCLEOTIDE SEQUENCE</scope>
    <source>
        <strain evidence="7">CAQ_001_2017</strain>
    </source>
</reference>
<dbReference type="GO" id="GO:0050661">
    <property type="term" value="F:NADP binding"/>
    <property type="evidence" value="ECO:0007669"/>
    <property type="project" value="InterPro"/>
</dbReference>
<dbReference type="Gene3D" id="3.50.50.60">
    <property type="entry name" value="FAD/NAD(P)-binding domain"/>
    <property type="match status" value="2"/>
</dbReference>
<keyword evidence="8" id="KW-1185">Reference proteome</keyword>
<evidence type="ECO:0000256" key="6">
    <source>
        <dbReference type="SAM" id="MobiDB-lite"/>
    </source>
</evidence>
<evidence type="ECO:0000256" key="1">
    <source>
        <dbReference type="ARBA" id="ARBA00009183"/>
    </source>
</evidence>
<evidence type="ECO:0000313" key="7">
    <source>
        <dbReference type="EMBL" id="KAH0565209.1"/>
    </source>
</evidence>
<dbReference type="InterPro" id="IPR020946">
    <property type="entry name" value="Flavin_mOase-like"/>
</dbReference>
<keyword evidence="3" id="KW-0274">FAD</keyword>
<evidence type="ECO:0008006" key="9">
    <source>
        <dbReference type="Google" id="ProtNLM"/>
    </source>
</evidence>
<dbReference type="EMBL" id="JAGHQM010000123">
    <property type="protein sequence ID" value="KAH0565209.1"/>
    <property type="molecule type" value="Genomic_DNA"/>
</dbReference>
<evidence type="ECO:0000313" key="8">
    <source>
        <dbReference type="Proteomes" id="UP000750711"/>
    </source>
</evidence>
<organism evidence="7 8">
    <name type="scientific">Trichoglossum hirsutum</name>
    <dbReference type="NCBI Taxonomy" id="265104"/>
    <lineage>
        <taxon>Eukaryota</taxon>
        <taxon>Fungi</taxon>
        <taxon>Dikarya</taxon>
        <taxon>Ascomycota</taxon>
        <taxon>Pezizomycotina</taxon>
        <taxon>Geoglossomycetes</taxon>
        <taxon>Geoglossales</taxon>
        <taxon>Geoglossaceae</taxon>
        <taxon>Trichoglossum</taxon>
    </lineage>
</organism>
<dbReference type="InterPro" id="IPR050346">
    <property type="entry name" value="FMO-like"/>
</dbReference>
<protein>
    <recommendedName>
        <fullName evidence="9">Flavin dependent monooxygenase</fullName>
    </recommendedName>
</protein>
<dbReference type="AlphaFoldDB" id="A0A9P8LH85"/>
<dbReference type="GO" id="GO:0004499">
    <property type="term" value="F:N,N-dimethylaniline monooxygenase activity"/>
    <property type="evidence" value="ECO:0007669"/>
    <property type="project" value="InterPro"/>
</dbReference>
<dbReference type="Proteomes" id="UP000750711">
    <property type="component" value="Unassembled WGS sequence"/>
</dbReference>
<name>A0A9P8LH85_9PEZI</name>
<dbReference type="InterPro" id="IPR000960">
    <property type="entry name" value="Flavin_mOase"/>
</dbReference>
<dbReference type="Pfam" id="PF13450">
    <property type="entry name" value="NAD_binding_8"/>
    <property type="match status" value="1"/>
</dbReference>
<proteinExistence type="inferred from homology"/>
<gene>
    <name evidence="7" type="ORF">GP486_001392</name>
</gene>
<dbReference type="GO" id="GO:0050660">
    <property type="term" value="F:flavin adenine dinucleotide binding"/>
    <property type="evidence" value="ECO:0007669"/>
    <property type="project" value="InterPro"/>
</dbReference>
<evidence type="ECO:0000256" key="3">
    <source>
        <dbReference type="ARBA" id="ARBA00022827"/>
    </source>
</evidence>
<dbReference type="InterPro" id="IPR036188">
    <property type="entry name" value="FAD/NAD-bd_sf"/>
</dbReference>
<keyword evidence="2" id="KW-0285">Flavoprotein</keyword>
<evidence type="ECO:0000256" key="5">
    <source>
        <dbReference type="ARBA" id="ARBA00023002"/>
    </source>
</evidence>
<comment type="caution">
    <text evidence="7">The sequence shown here is derived from an EMBL/GenBank/DDBJ whole genome shotgun (WGS) entry which is preliminary data.</text>
</comment>
<dbReference type="Pfam" id="PF00743">
    <property type="entry name" value="FMO-like"/>
    <property type="match status" value="2"/>
</dbReference>
<accession>A0A9P8LH85</accession>
<evidence type="ECO:0000256" key="4">
    <source>
        <dbReference type="ARBA" id="ARBA00022857"/>
    </source>
</evidence>
<feature type="compositionally biased region" description="Polar residues" evidence="6">
    <location>
        <begin position="56"/>
        <end position="66"/>
    </location>
</feature>
<sequence length="500" mass="56251">MDATKPYNIRKIAIIGAGPSGLATAKYLLAEHSFSQIDIFEQRSTVGGVWNFSPETSRVTKPQTSPYGPVEEPQGSRDGELIFPSPMYMALETNIPHDLMKFTDLPFPRGTQLFPPHEVVKQYVEEYANDVRHLINFSTQVLDVRPLGSHDSSEVSCHEVWRVKTRKSGSQLEKLQDYDAIVVASGHYSVPFVPDIRGLAEWNEDYPGAVTHSISYRRPDHFRGKKVIIIGNAASGTDIGSQIAVVCAHPLLVSQRNPSDFLSDSGTEARRKEVPEVVAFLPPSEGYRAVQFANNHVETEVDAVIFCTGYLYSHPYLSCLNLSPQTPDGIRMQHAYRHIFFTPRPTLAFVGLLQKVIPFQVAESQAAAIARVWSNRISLPSKAEMDRWEEQEIAMKGAGRKFHIMGFPLDANYINEIHAWCLQAELGTKSEKLPPLWGGKERWIRERFHIIRKAYSDRGAARHRVKSMEELGFDYKKWKGEEEQAAKGSLQGQDEKATNA</sequence>
<keyword evidence="5" id="KW-0560">Oxidoreductase</keyword>
<dbReference type="PANTHER" id="PTHR23023">
    <property type="entry name" value="DIMETHYLANILINE MONOOXYGENASE"/>
    <property type="match status" value="1"/>
</dbReference>